<dbReference type="EMBL" id="DQZR01000052">
    <property type="protein sequence ID" value="HDM35891.1"/>
    <property type="molecule type" value="Genomic_DNA"/>
</dbReference>
<sequence>MKMAGKMDEVIDLGLAEELGVEYEPYKMSDDEVIEALRQINKEVPWEVPVSKELLPYLRPTILCEAHHPEIREEALRIVEGAETSIDAAMMIFYYMISRIKYAMEPPKTSPDALRTRKGNCFTKAGLQIALLRSVGIPGRYSFDKTLLKVIKIVVPREIFEKMPGKFTIHQSADAYHIERRKWIQCDTTFDEGLMPFPYNWNGKTDLLLLCPWWRLGHVGKSPYFPVNELLGRFKQRGFTKDFCAREIDPFTEHLRTLSIQELCKHYKRTLGRRDADSFAHILYFHFVGHFRDVHYNPLFRYDTNLEDLSDLQESGLRIFEPKYSVEKFEEWSVSGIPFEVE</sequence>
<proteinExistence type="predicted"/>
<dbReference type="AlphaFoldDB" id="A0A7C0X2A6"/>
<organism evidence="2">
    <name type="scientific">Candidatus Syntropharchaeum butanivorans</name>
    <dbReference type="NCBI Taxonomy" id="1839936"/>
    <lineage>
        <taxon>Archaea</taxon>
        <taxon>Methanobacteriati</taxon>
        <taxon>Methanobacteriota</taxon>
        <taxon>Stenosarchaea group</taxon>
        <taxon>Methanomicrobia</taxon>
        <taxon>Methanosarcinales</taxon>
        <taxon>ANME-2 cluster</taxon>
        <taxon>Candidatus Syntropharchaeum</taxon>
    </lineage>
</organism>
<dbReference type="Gene3D" id="3.10.620.30">
    <property type="match status" value="1"/>
</dbReference>
<evidence type="ECO:0000259" key="1">
    <source>
        <dbReference type="Pfam" id="PF01841"/>
    </source>
</evidence>
<accession>A0A7C0X2A6</accession>
<reference evidence="2" key="1">
    <citation type="journal article" date="2020" name="mSystems">
        <title>Genome- and Community-Level Interaction Insights into Carbon Utilization and Element Cycling Functions of Hydrothermarchaeota in Hydrothermal Sediment.</title>
        <authorList>
            <person name="Zhou Z."/>
            <person name="Liu Y."/>
            <person name="Xu W."/>
            <person name="Pan J."/>
            <person name="Luo Z.H."/>
            <person name="Li M."/>
        </authorList>
    </citation>
    <scope>NUCLEOTIDE SEQUENCE [LARGE SCALE GENOMIC DNA]</scope>
    <source>
        <strain evidence="2">HyVt-185</strain>
    </source>
</reference>
<dbReference type="Pfam" id="PF01841">
    <property type="entry name" value="Transglut_core"/>
    <property type="match status" value="1"/>
</dbReference>
<dbReference type="InterPro" id="IPR038765">
    <property type="entry name" value="Papain-like_cys_pep_sf"/>
</dbReference>
<dbReference type="SUPFAM" id="SSF54001">
    <property type="entry name" value="Cysteine proteinases"/>
    <property type="match status" value="1"/>
</dbReference>
<protein>
    <submittedName>
        <fullName evidence="2">Transglutaminase domain-containing protein</fullName>
    </submittedName>
</protein>
<gene>
    <name evidence="2" type="ORF">ENG09_01365</name>
</gene>
<dbReference type="PANTHER" id="PTHR33490:SF3">
    <property type="entry name" value="CONSERVED INTEGRAL MEMBRANE PROTEIN"/>
    <property type="match status" value="1"/>
</dbReference>
<evidence type="ECO:0000313" key="2">
    <source>
        <dbReference type="EMBL" id="HDM35891.1"/>
    </source>
</evidence>
<dbReference type="PANTHER" id="PTHR33490">
    <property type="entry name" value="BLR5614 PROTEIN-RELATED"/>
    <property type="match status" value="1"/>
</dbReference>
<feature type="domain" description="Transglutaminase-like" evidence="1">
    <location>
        <begin position="76"/>
        <end position="187"/>
    </location>
</feature>
<comment type="caution">
    <text evidence="2">The sequence shown here is derived from an EMBL/GenBank/DDBJ whole genome shotgun (WGS) entry which is preliminary data.</text>
</comment>
<name>A0A7C0X2A6_9EURY</name>
<dbReference type="Proteomes" id="UP000885863">
    <property type="component" value="Unassembled WGS sequence"/>
</dbReference>
<dbReference type="InterPro" id="IPR002931">
    <property type="entry name" value="Transglutaminase-like"/>
</dbReference>